<proteinExistence type="predicted"/>
<evidence type="ECO:0000313" key="2">
    <source>
        <dbReference type="EMBL" id="GMI20244.1"/>
    </source>
</evidence>
<keyword evidence="1" id="KW-0812">Transmembrane</keyword>
<accession>A0ABQ6M605</accession>
<keyword evidence="1" id="KW-0472">Membrane</keyword>
<protein>
    <submittedName>
        <fullName evidence="2">Uncharacterized protein</fullName>
    </submittedName>
</protein>
<name>A0ABQ6M605_9STRA</name>
<comment type="caution">
    <text evidence="2">The sequence shown here is derived from an EMBL/GenBank/DDBJ whole genome shotgun (WGS) entry which is preliminary data.</text>
</comment>
<evidence type="ECO:0000313" key="3">
    <source>
        <dbReference type="Proteomes" id="UP001165060"/>
    </source>
</evidence>
<reference evidence="2 3" key="1">
    <citation type="journal article" date="2023" name="Commun. Biol.">
        <title>Genome analysis of Parmales, the sister group of diatoms, reveals the evolutionary specialization of diatoms from phago-mixotrophs to photoautotrophs.</title>
        <authorList>
            <person name="Ban H."/>
            <person name="Sato S."/>
            <person name="Yoshikawa S."/>
            <person name="Yamada K."/>
            <person name="Nakamura Y."/>
            <person name="Ichinomiya M."/>
            <person name="Sato N."/>
            <person name="Blanc-Mathieu R."/>
            <person name="Endo H."/>
            <person name="Kuwata A."/>
            <person name="Ogata H."/>
        </authorList>
    </citation>
    <scope>NUCLEOTIDE SEQUENCE [LARGE SCALE GENOMIC DNA]</scope>
</reference>
<keyword evidence="3" id="KW-1185">Reference proteome</keyword>
<sequence>MTAADCREIGKRLMQKLRLSKFGPAAGVGKWINMYPALVEIDEANPWFRSCMIVIAKELVDKGGVSGAVVRLGIGAGVSMFDQGTDFYMIYDYGTSGQTGTAVALACMVTLNMVMQLTLVWINFRKGPKREMLKEAAYVLTAAKPGVNAWRLAHGVEKSTHAATTPELVWTIEKGFELVCESIPGAVLTYYVLDMALYFTYKLLRRDLWHWIPLEGAASAVVSTLERLVVKLFADFAGVIQFRAAGEMGGCYFSANMDT</sequence>
<feature type="transmembrane region" description="Helical" evidence="1">
    <location>
        <begin position="102"/>
        <end position="124"/>
    </location>
</feature>
<dbReference type="EMBL" id="BRYB01002477">
    <property type="protein sequence ID" value="GMI20244.1"/>
    <property type="molecule type" value="Genomic_DNA"/>
</dbReference>
<organism evidence="2 3">
    <name type="scientific">Tetraparma gracilis</name>
    <dbReference type="NCBI Taxonomy" id="2962635"/>
    <lineage>
        <taxon>Eukaryota</taxon>
        <taxon>Sar</taxon>
        <taxon>Stramenopiles</taxon>
        <taxon>Ochrophyta</taxon>
        <taxon>Bolidophyceae</taxon>
        <taxon>Parmales</taxon>
        <taxon>Triparmaceae</taxon>
        <taxon>Tetraparma</taxon>
    </lineage>
</organism>
<gene>
    <name evidence="2" type="ORF">TeGR_g6649</name>
</gene>
<dbReference type="Proteomes" id="UP001165060">
    <property type="component" value="Unassembled WGS sequence"/>
</dbReference>
<keyword evidence="1" id="KW-1133">Transmembrane helix</keyword>
<evidence type="ECO:0000256" key="1">
    <source>
        <dbReference type="SAM" id="Phobius"/>
    </source>
</evidence>